<dbReference type="Proteomes" id="UP000007798">
    <property type="component" value="Unassembled WGS sequence"/>
</dbReference>
<evidence type="ECO:0000313" key="4">
    <source>
        <dbReference type="Proteomes" id="UP000007798"/>
    </source>
</evidence>
<evidence type="ECO:0000259" key="2">
    <source>
        <dbReference type="SMART" id="SM00848"/>
    </source>
</evidence>
<feature type="chain" id="PRO_5006387089" description="Cathepsin propeptide inhibitor domain-containing protein" evidence="1">
    <location>
        <begin position="24"/>
        <end position="124"/>
    </location>
</feature>
<evidence type="ECO:0000256" key="1">
    <source>
        <dbReference type="SAM" id="SignalP"/>
    </source>
</evidence>
<dbReference type="InterPro" id="IPR038765">
    <property type="entry name" value="Papain-like_cys_pep_sf"/>
</dbReference>
<feature type="signal peptide" evidence="1">
    <location>
        <begin position="1"/>
        <end position="23"/>
    </location>
</feature>
<dbReference type="SUPFAM" id="SSF54001">
    <property type="entry name" value="Cysteine proteinases"/>
    <property type="match status" value="1"/>
</dbReference>
<feature type="domain" description="Cathepsin propeptide inhibitor" evidence="2">
    <location>
        <begin position="55"/>
        <end position="115"/>
    </location>
</feature>
<accession>A0A0Q9WS69</accession>
<dbReference type="OrthoDB" id="5855924at2759"/>
<organism evidence="3 4">
    <name type="scientific">Drosophila willistoni</name>
    <name type="common">Fruit fly</name>
    <dbReference type="NCBI Taxonomy" id="7260"/>
    <lineage>
        <taxon>Eukaryota</taxon>
        <taxon>Metazoa</taxon>
        <taxon>Ecdysozoa</taxon>
        <taxon>Arthropoda</taxon>
        <taxon>Hexapoda</taxon>
        <taxon>Insecta</taxon>
        <taxon>Pterygota</taxon>
        <taxon>Neoptera</taxon>
        <taxon>Endopterygota</taxon>
        <taxon>Diptera</taxon>
        <taxon>Brachycera</taxon>
        <taxon>Muscomorpha</taxon>
        <taxon>Ephydroidea</taxon>
        <taxon>Drosophilidae</taxon>
        <taxon>Drosophila</taxon>
        <taxon>Sophophora</taxon>
    </lineage>
</organism>
<dbReference type="Pfam" id="PF08246">
    <property type="entry name" value="Inhibitor_I29"/>
    <property type="match status" value="1"/>
</dbReference>
<dbReference type="InParanoid" id="A0A0Q9WS69"/>
<keyword evidence="1" id="KW-0732">Signal</keyword>
<protein>
    <recommendedName>
        <fullName evidence="2">Cathepsin propeptide inhibitor domain-containing protein</fullName>
    </recommendedName>
</protein>
<dbReference type="SMR" id="A0A0Q9WS69"/>
<sequence>MNSSVLFAIEICTFCMCLGLVEGAPTYTTTPVGITSPDDTVAPTSKKYICDFDKWEQFKIDFHKTFANDDDEFKHLLIFCDNLHQIQHHNELFRQKKVGFKMGLNQFSDMTNLEFQRKILGAQI</sequence>
<dbReference type="AlphaFoldDB" id="A0A0Q9WS69"/>
<dbReference type="Gene3D" id="1.10.287.2250">
    <property type="match status" value="1"/>
</dbReference>
<reference evidence="3 4" key="1">
    <citation type="journal article" date="2007" name="Nature">
        <title>Evolution of genes and genomes on the Drosophila phylogeny.</title>
        <authorList>
            <consortium name="Drosophila 12 Genomes Consortium"/>
            <person name="Clark A.G."/>
            <person name="Eisen M.B."/>
            <person name="Smith D.R."/>
            <person name="Bergman C.M."/>
            <person name="Oliver B."/>
            <person name="Markow T.A."/>
            <person name="Kaufman T.C."/>
            <person name="Kellis M."/>
            <person name="Gelbart W."/>
            <person name="Iyer V.N."/>
            <person name="Pollard D.A."/>
            <person name="Sackton T.B."/>
            <person name="Larracuente A.M."/>
            <person name="Singh N.D."/>
            <person name="Abad J.P."/>
            <person name="Abt D.N."/>
            <person name="Adryan B."/>
            <person name="Aguade M."/>
            <person name="Akashi H."/>
            <person name="Anderson W.W."/>
            <person name="Aquadro C.F."/>
            <person name="Ardell D.H."/>
            <person name="Arguello R."/>
            <person name="Artieri C.G."/>
            <person name="Barbash D.A."/>
            <person name="Barker D."/>
            <person name="Barsanti P."/>
            <person name="Batterham P."/>
            <person name="Batzoglou S."/>
            <person name="Begun D."/>
            <person name="Bhutkar A."/>
            <person name="Blanco E."/>
            <person name="Bosak S.A."/>
            <person name="Bradley R.K."/>
            <person name="Brand A.D."/>
            <person name="Brent M.R."/>
            <person name="Brooks A.N."/>
            <person name="Brown R.H."/>
            <person name="Butlin R.K."/>
            <person name="Caggese C."/>
            <person name="Calvi B.R."/>
            <person name="Bernardo de Carvalho A."/>
            <person name="Caspi A."/>
            <person name="Castrezana S."/>
            <person name="Celniker S.E."/>
            <person name="Chang J.L."/>
            <person name="Chapple C."/>
            <person name="Chatterji S."/>
            <person name="Chinwalla A."/>
            <person name="Civetta A."/>
            <person name="Clifton S.W."/>
            <person name="Comeron J.M."/>
            <person name="Costello J.C."/>
            <person name="Coyne J.A."/>
            <person name="Daub J."/>
            <person name="David R.G."/>
            <person name="Delcher A.L."/>
            <person name="Delehaunty K."/>
            <person name="Do C.B."/>
            <person name="Ebling H."/>
            <person name="Edwards K."/>
            <person name="Eickbush T."/>
            <person name="Evans J.D."/>
            <person name="Filipski A."/>
            <person name="Findeiss S."/>
            <person name="Freyhult E."/>
            <person name="Fulton L."/>
            <person name="Fulton R."/>
            <person name="Garcia A.C."/>
            <person name="Gardiner A."/>
            <person name="Garfield D.A."/>
            <person name="Garvin B.E."/>
            <person name="Gibson G."/>
            <person name="Gilbert D."/>
            <person name="Gnerre S."/>
            <person name="Godfrey J."/>
            <person name="Good R."/>
            <person name="Gotea V."/>
            <person name="Gravely B."/>
            <person name="Greenberg A.J."/>
            <person name="Griffiths-Jones S."/>
            <person name="Gross S."/>
            <person name="Guigo R."/>
            <person name="Gustafson E.A."/>
            <person name="Haerty W."/>
            <person name="Hahn M.W."/>
            <person name="Halligan D.L."/>
            <person name="Halpern A.L."/>
            <person name="Halter G.M."/>
            <person name="Han M.V."/>
            <person name="Heger A."/>
            <person name="Hillier L."/>
            <person name="Hinrichs A.S."/>
            <person name="Holmes I."/>
            <person name="Hoskins R.A."/>
            <person name="Hubisz M.J."/>
            <person name="Hultmark D."/>
            <person name="Huntley M.A."/>
            <person name="Jaffe D.B."/>
            <person name="Jagadeeshan S."/>
            <person name="Jeck W.R."/>
            <person name="Johnson J."/>
            <person name="Jones C.D."/>
            <person name="Jordan W.C."/>
            <person name="Karpen G.H."/>
            <person name="Kataoka E."/>
            <person name="Keightley P.D."/>
            <person name="Kheradpour P."/>
            <person name="Kirkness E.F."/>
            <person name="Koerich L.B."/>
            <person name="Kristiansen K."/>
            <person name="Kudrna D."/>
            <person name="Kulathinal R.J."/>
            <person name="Kumar S."/>
            <person name="Kwok R."/>
            <person name="Lander E."/>
            <person name="Langley C.H."/>
            <person name="Lapoint R."/>
            <person name="Lazzaro B.P."/>
            <person name="Lee S.J."/>
            <person name="Levesque L."/>
            <person name="Li R."/>
            <person name="Lin C.F."/>
            <person name="Lin M.F."/>
            <person name="Lindblad-Toh K."/>
            <person name="Llopart A."/>
            <person name="Long M."/>
            <person name="Low L."/>
            <person name="Lozovsky E."/>
            <person name="Lu J."/>
            <person name="Luo M."/>
            <person name="Machado C.A."/>
            <person name="Makalowski W."/>
            <person name="Marzo M."/>
            <person name="Matsuda M."/>
            <person name="Matzkin L."/>
            <person name="McAllister B."/>
            <person name="McBride C.S."/>
            <person name="McKernan B."/>
            <person name="McKernan K."/>
            <person name="Mendez-Lago M."/>
            <person name="Minx P."/>
            <person name="Mollenhauer M.U."/>
            <person name="Montooth K."/>
            <person name="Mount S.M."/>
            <person name="Mu X."/>
            <person name="Myers E."/>
            <person name="Negre B."/>
            <person name="Newfeld S."/>
            <person name="Nielsen R."/>
            <person name="Noor M.A."/>
            <person name="O'Grady P."/>
            <person name="Pachter L."/>
            <person name="Papaceit M."/>
            <person name="Parisi M.J."/>
            <person name="Parisi M."/>
            <person name="Parts L."/>
            <person name="Pedersen J.S."/>
            <person name="Pesole G."/>
            <person name="Phillippy A.M."/>
            <person name="Ponting C.P."/>
            <person name="Pop M."/>
            <person name="Porcelli D."/>
            <person name="Powell J.R."/>
            <person name="Prohaska S."/>
            <person name="Pruitt K."/>
            <person name="Puig M."/>
            <person name="Quesneville H."/>
            <person name="Ram K.R."/>
            <person name="Rand D."/>
            <person name="Rasmussen M.D."/>
            <person name="Reed L.K."/>
            <person name="Reenan R."/>
            <person name="Reily A."/>
            <person name="Remington K.A."/>
            <person name="Rieger T.T."/>
            <person name="Ritchie M.G."/>
            <person name="Robin C."/>
            <person name="Rogers Y.H."/>
            <person name="Rohde C."/>
            <person name="Rozas J."/>
            <person name="Rubenfield M.J."/>
            <person name="Ruiz A."/>
            <person name="Russo S."/>
            <person name="Salzberg S.L."/>
            <person name="Sanchez-Gracia A."/>
            <person name="Saranga D.J."/>
            <person name="Sato H."/>
            <person name="Schaeffer S.W."/>
            <person name="Schatz M.C."/>
            <person name="Schlenke T."/>
            <person name="Schwartz R."/>
            <person name="Segarra C."/>
            <person name="Singh R.S."/>
            <person name="Sirot L."/>
            <person name="Sirota M."/>
            <person name="Sisneros N.B."/>
            <person name="Smith C.D."/>
            <person name="Smith T.F."/>
            <person name="Spieth J."/>
            <person name="Stage D.E."/>
            <person name="Stark A."/>
            <person name="Stephan W."/>
            <person name="Strausberg R.L."/>
            <person name="Strempel S."/>
            <person name="Sturgill D."/>
            <person name="Sutton G."/>
            <person name="Sutton G.G."/>
            <person name="Tao W."/>
            <person name="Teichmann S."/>
            <person name="Tobari Y.N."/>
            <person name="Tomimura Y."/>
            <person name="Tsolas J.M."/>
            <person name="Valente V.L."/>
            <person name="Venter E."/>
            <person name="Venter J.C."/>
            <person name="Vicario S."/>
            <person name="Vieira F.G."/>
            <person name="Vilella A.J."/>
            <person name="Villasante A."/>
            <person name="Walenz B."/>
            <person name="Wang J."/>
            <person name="Wasserman M."/>
            <person name="Watts T."/>
            <person name="Wilson D."/>
            <person name="Wilson R.K."/>
            <person name="Wing R.A."/>
            <person name="Wolfner M.F."/>
            <person name="Wong A."/>
            <person name="Wong G.K."/>
            <person name="Wu C.I."/>
            <person name="Wu G."/>
            <person name="Yamamoto D."/>
            <person name="Yang H.P."/>
            <person name="Yang S.P."/>
            <person name="Yorke J.A."/>
            <person name="Yoshida K."/>
            <person name="Zdobnov E."/>
            <person name="Zhang P."/>
            <person name="Zhang Y."/>
            <person name="Zimin A.V."/>
            <person name="Baldwin J."/>
            <person name="Abdouelleil A."/>
            <person name="Abdulkadir J."/>
            <person name="Abebe A."/>
            <person name="Abera B."/>
            <person name="Abreu J."/>
            <person name="Acer S.C."/>
            <person name="Aftuck L."/>
            <person name="Alexander A."/>
            <person name="An P."/>
            <person name="Anderson E."/>
            <person name="Anderson S."/>
            <person name="Arachi H."/>
            <person name="Azer M."/>
            <person name="Bachantsang P."/>
            <person name="Barry A."/>
            <person name="Bayul T."/>
            <person name="Berlin A."/>
            <person name="Bessette D."/>
            <person name="Bloom T."/>
            <person name="Blye J."/>
            <person name="Boguslavskiy L."/>
            <person name="Bonnet C."/>
            <person name="Boukhgalter B."/>
            <person name="Bourzgui I."/>
            <person name="Brown A."/>
            <person name="Cahill P."/>
            <person name="Channer S."/>
            <person name="Cheshatsang Y."/>
            <person name="Chuda L."/>
            <person name="Citroen M."/>
            <person name="Collymore A."/>
            <person name="Cooke P."/>
            <person name="Costello M."/>
            <person name="D'Aco K."/>
            <person name="Daza R."/>
            <person name="De Haan G."/>
            <person name="DeGray S."/>
            <person name="DeMaso C."/>
            <person name="Dhargay N."/>
            <person name="Dooley K."/>
            <person name="Dooley E."/>
            <person name="Doricent M."/>
            <person name="Dorje P."/>
            <person name="Dorjee K."/>
            <person name="Dupes A."/>
            <person name="Elong R."/>
            <person name="Falk J."/>
            <person name="Farina A."/>
            <person name="Faro S."/>
            <person name="Ferguson D."/>
            <person name="Fisher S."/>
            <person name="Foley C.D."/>
            <person name="Franke A."/>
            <person name="Friedrich D."/>
            <person name="Gadbois L."/>
            <person name="Gearin G."/>
            <person name="Gearin C.R."/>
            <person name="Giannoukos G."/>
            <person name="Goode T."/>
            <person name="Graham J."/>
            <person name="Grandbois E."/>
            <person name="Grewal S."/>
            <person name="Gyaltsen K."/>
            <person name="Hafez N."/>
            <person name="Hagos B."/>
            <person name="Hall J."/>
            <person name="Henson C."/>
            <person name="Hollinger A."/>
            <person name="Honan T."/>
            <person name="Huard M.D."/>
            <person name="Hughes L."/>
            <person name="Hurhula B."/>
            <person name="Husby M.E."/>
            <person name="Kamat A."/>
            <person name="Kanga B."/>
            <person name="Kashin S."/>
            <person name="Khazanovich D."/>
            <person name="Kisner P."/>
            <person name="Lance K."/>
            <person name="Lara M."/>
            <person name="Lee W."/>
            <person name="Lennon N."/>
            <person name="Letendre F."/>
            <person name="LeVine R."/>
            <person name="Lipovsky A."/>
            <person name="Liu X."/>
            <person name="Liu J."/>
            <person name="Liu S."/>
            <person name="Lokyitsang T."/>
            <person name="Lokyitsang Y."/>
            <person name="Lubonja R."/>
            <person name="Lui A."/>
            <person name="MacDonald P."/>
            <person name="Magnisalis V."/>
            <person name="Maru K."/>
            <person name="Matthews C."/>
            <person name="McCusker W."/>
            <person name="McDonough S."/>
            <person name="Mehta T."/>
            <person name="Meldrim J."/>
            <person name="Meneus L."/>
            <person name="Mihai O."/>
            <person name="Mihalev A."/>
            <person name="Mihova T."/>
            <person name="Mittelman R."/>
            <person name="Mlenga V."/>
            <person name="Montmayeur A."/>
            <person name="Mulrain L."/>
            <person name="Navidi A."/>
            <person name="Naylor J."/>
            <person name="Negash T."/>
            <person name="Nguyen T."/>
            <person name="Nguyen N."/>
            <person name="Nicol R."/>
            <person name="Norbu C."/>
            <person name="Norbu N."/>
            <person name="Novod N."/>
            <person name="O'Neill B."/>
            <person name="Osman S."/>
            <person name="Markiewicz E."/>
            <person name="Oyono O.L."/>
            <person name="Patti C."/>
            <person name="Phunkhang P."/>
            <person name="Pierre F."/>
            <person name="Priest M."/>
            <person name="Raghuraman S."/>
            <person name="Rege F."/>
            <person name="Reyes R."/>
            <person name="Rise C."/>
            <person name="Rogov P."/>
            <person name="Ross K."/>
            <person name="Ryan E."/>
            <person name="Settipalli S."/>
            <person name="Shea T."/>
            <person name="Sherpa N."/>
            <person name="Shi L."/>
            <person name="Shih D."/>
            <person name="Sparrow T."/>
            <person name="Spaulding J."/>
            <person name="Stalker J."/>
            <person name="Stange-Thomann N."/>
            <person name="Stavropoulos S."/>
            <person name="Stone C."/>
            <person name="Strader C."/>
            <person name="Tesfaye S."/>
            <person name="Thomson T."/>
            <person name="Thoulutsang Y."/>
            <person name="Thoulutsang D."/>
            <person name="Topham K."/>
            <person name="Topping I."/>
            <person name="Tsamla T."/>
            <person name="Vassiliev H."/>
            <person name="Vo A."/>
            <person name="Wangchuk T."/>
            <person name="Wangdi T."/>
            <person name="Weiand M."/>
            <person name="Wilkinson J."/>
            <person name="Wilson A."/>
            <person name="Yadav S."/>
            <person name="Young G."/>
            <person name="Yu Q."/>
            <person name="Zembek L."/>
            <person name="Zhong D."/>
            <person name="Zimmer A."/>
            <person name="Zwirko Z."/>
            <person name="Jaffe D.B."/>
            <person name="Alvarez P."/>
            <person name="Brockman W."/>
            <person name="Butler J."/>
            <person name="Chin C."/>
            <person name="Gnerre S."/>
            <person name="Grabherr M."/>
            <person name="Kleber M."/>
            <person name="Mauceli E."/>
            <person name="MacCallum I."/>
        </authorList>
    </citation>
    <scope>NUCLEOTIDE SEQUENCE [LARGE SCALE GENOMIC DNA]</scope>
    <source>
        <strain evidence="4">Tucson 14030-0811.24</strain>
    </source>
</reference>
<keyword evidence="4" id="KW-1185">Reference proteome</keyword>
<proteinExistence type="predicted"/>
<dbReference type="InterPro" id="IPR013201">
    <property type="entry name" value="Prot_inhib_I29"/>
</dbReference>
<dbReference type="EMBL" id="CH964154">
    <property type="protein sequence ID" value="KRF99109.1"/>
    <property type="molecule type" value="Genomic_DNA"/>
</dbReference>
<dbReference type="SMART" id="SM00848">
    <property type="entry name" value="Inhibitor_I29"/>
    <property type="match status" value="1"/>
</dbReference>
<name>A0A0Q9WS69_DROWI</name>
<gene>
    <name evidence="3" type="primary">Dwil\GK27337</name>
    <name evidence="3" type="ORF">Dwil_GK27337</name>
</gene>
<dbReference type="KEGG" id="dwi:26529339"/>
<dbReference type="STRING" id="7260.A0A0Q9WS69"/>
<evidence type="ECO:0000313" key="3">
    <source>
        <dbReference type="EMBL" id="KRF99109.1"/>
    </source>
</evidence>